<evidence type="ECO:0000313" key="3">
    <source>
        <dbReference type="Proteomes" id="UP000245708"/>
    </source>
</evidence>
<dbReference type="InterPro" id="IPR007159">
    <property type="entry name" value="SpoVT-AbrB_dom"/>
</dbReference>
<protein>
    <submittedName>
        <fullName evidence="2">Antitoxin MazE</fullName>
    </submittedName>
</protein>
<dbReference type="Pfam" id="PF04014">
    <property type="entry name" value="MazE_antitoxin"/>
    <property type="match status" value="1"/>
</dbReference>
<dbReference type="AlphaFoldDB" id="A0A316G742"/>
<dbReference type="SMART" id="SM00966">
    <property type="entry name" value="SpoVT_AbrB"/>
    <property type="match status" value="1"/>
</dbReference>
<proteinExistence type="predicted"/>
<dbReference type="SUPFAM" id="SSF89447">
    <property type="entry name" value="AbrB/MazE/MraZ-like"/>
    <property type="match status" value="1"/>
</dbReference>
<sequence length="75" mass="8861">MKVVRWGNSLAVRLPVKLVRELGLVEGDRIDLIREHDVLRVHRFPRTHEVLDSLRKFRGRLPASQRLGRDDAQRR</sequence>
<comment type="caution">
    <text evidence="2">The sequence shown here is derived from an EMBL/GenBank/DDBJ whole genome shotgun (WGS) entry which is preliminary data.</text>
</comment>
<evidence type="ECO:0000259" key="1">
    <source>
        <dbReference type="SMART" id="SM00966"/>
    </source>
</evidence>
<dbReference type="InterPro" id="IPR037914">
    <property type="entry name" value="SpoVT-AbrB_sf"/>
</dbReference>
<dbReference type="OrthoDB" id="9795766at2"/>
<accession>A0A316G742</accession>
<dbReference type="RefSeq" id="WP_109670686.1">
    <property type="nucleotide sequence ID" value="NZ_QGGW01000013.1"/>
</dbReference>
<dbReference type="Gene3D" id="2.10.260.10">
    <property type="match status" value="1"/>
</dbReference>
<keyword evidence="3" id="KW-1185">Reference proteome</keyword>
<feature type="domain" description="SpoVT-AbrB" evidence="1">
    <location>
        <begin position="4"/>
        <end position="49"/>
    </location>
</feature>
<dbReference type="EMBL" id="QGGW01000013">
    <property type="protein sequence ID" value="PWK56734.1"/>
    <property type="molecule type" value="Genomic_DNA"/>
</dbReference>
<gene>
    <name evidence="2" type="ORF">C7455_11339</name>
</gene>
<dbReference type="Proteomes" id="UP000245708">
    <property type="component" value="Unassembled WGS sequence"/>
</dbReference>
<dbReference type="GO" id="GO:0003677">
    <property type="term" value="F:DNA binding"/>
    <property type="evidence" value="ECO:0007669"/>
    <property type="project" value="InterPro"/>
</dbReference>
<evidence type="ECO:0000313" key="2">
    <source>
        <dbReference type="EMBL" id="PWK56734.1"/>
    </source>
</evidence>
<name>A0A316G742_9RHOB</name>
<organism evidence="2 3">
    <name type="scientific">Roseicyclus mahoneyensis</name>
    <dbReference type="NCBI Taxonomy" id="164332"/>
    <lineage>
        <taxon>Bacteria</taxon>
        <taxon>Pseudomonadati</taxon>
        <taxon>Pseudomonadota</taxon>
        <taxon>Alphaproteobacteria</taxon>
        <taxon>Rhodobacterales</taxon>
        <taxon>Roseobacteraceae</taxon>
        <taxon>Roseicyclus</taxon>
    </lineage>
</organism>
<reference evidence="2 3" key="1">
    <citation type="submission" date="2018-05" db="EMBL/GenBank/DDBJ databases">
        <title>Genomic Encyclopedia of Type Strains, Phase IV (KMG-IV): sequencing the most valuable type-strain genomes for metagenomic binning, comparative biology and taxonomic classification.</title>
        <authorList>
            <person name="Goeker M."/>
        </authorList>
    </citation>
    <scope>NUCLEOTIDE SEQUENCE [LARGE SCALE GENOMIC DNA]</scope>
    <source>
        <strain evidence="2 3">DSM 16097</strain>
    </source>
</reference>